<name>A0ABM1DQ34_PRICU</name>
<reference evidence="3" key="1">
    <citation type="submission" date="2025-08" db="UniProtKB">
        <authorList>
            <consortium name="RefSeq"/>
        </authorList>
    </citation>
    <scope>IDENTIFICATION</scope>
</reference>
<keyword evidence="1" id="KW-0812">Transmembrane</keyword>
<sequence>MAYWRTLKLLLWKNFVLRKRQKIRLVVELVWPLVLFLILVWVKQAKQDELKTFYHNCHFESKAMPSAGVGTWVQSQICTYNNTCHEYPVQKDRNRNDTMGILAESLFVDLSGIAEDRGTDIFRLLLLNQDVEKLRTLSGKIDNVTAIVPAEGIVVEKLMLEPSALRDLVTSEGIPLSSSTVDAVMASRLNPLAFAKDPNDAIAAFSRDPRSTLCNATVLAHYLVFPDEATGQAVSDDSCTLTDDQLVVMATEFFVQLNTTAVIEQMSVMVALNSGGDTLNVAEWEYSLTTLVSVFKEVIELNSFAALMDTMTGSSNPLTDASLDNNTSQLVAHCCVEATRQSSQLYRMIQTLPPISSVASTTTTLSSTSMTIHL</sequence>
<keyword evidence="1" id="KW-0472">Membrane</keyword>
<dbReference type="RefSeq" id="XP_014662055.1">
    <property type="nucleotide sequence ID" value="XM_014806569.1"/>
</dbReference>
<dbReference type="Proteomes" id="UP000695022">
    <property type="component" value="Unplaced"/>
</dbReference>
<organism evidence="2 3">
    <name type="scientific">Priapulus caudatus</name>
    <name type="common">Priapulid worm</name>
    <dbReference type="NCBI Taxonomy" id="37621"/>
    <lineage>
        <taxon>Eukaryota</taxon>
        <taxon>Metazoa</taxon>
        <taxon>Ecdysozoa</taxon>
        <taxon>Scalidophora</taxon>
        <taxon>Priapulida</taxon>
        <taxon>Priapulimorpha</taxon>
        <taxon>Priapulimorphida</taxon>
        <taxon>Priapulidae</taxon>
        <taxon>Priapulus</taxon>
    </lineage>
</organism>
<keyword evidence="2" id="KW-1185">Reference proteome</keyword>
<dbReference type="GeneID" id="106805090"/>
<evidence type="ECO:0000313" key="2">
    <source>
        <dbReference type="Proteomes" id="UP000695022"/>
    </source>
</evidence>
<evidence type="ECO:0000313" key="3">
    <source>
        <dbReference type="RefSeq" id="XP_014662055.1"/>
    </source>
</evidence>
<feature type="transmembrane region" description="Helical" evidence="1">
    <location>
        <begin position="23"/>
        <end position="42"/>
    </location>
</feature>
<keyword evidence="1" id="KW-1133">Transmembrane helix</keyword>
<accession>A0ABM1DQ34</accession>
<protein>
    <submittedName>
        <fullName evidence="3">Retinal-specific ATP-binding cassette transporter-like</fullName>
    </submittedName>
</protein>
<evidence type="ECO:0000256" key="1">
    <source>
        <dbReference type="SAM" id="Phobius"/>
    </source>
</evidence>
<proteinExistence type="predicted"/>
<gene>
    <name evidence="3" type="primary">LOC106805090</name>
</gene>